<evidence type="ECO:0000313" key="2">
    <source>
        <dbReference type="EMBL" id="SCU70378.1"/>
    </source>
</evidence>
<sequence length="322" mass="36847">MDDTRINWILENRSKYYEVLQVPKDADERTIRRSYHSLVLQLHPDKNPNNPRAREAFCAVARSYEVLMDGKLRYVYDTHGEEVLNRWESSELFSLSEVALRLVHCASAKVLYHAACRIHATETLCEKFSWTEPFLPQGHNDMFEIRFKVKRRASRRLGERNFLVVLLMFILATLKTPVLDAWERYGRIEGTGGNTYSSLAGSGRDGDVGATFVYSAATEGGVKGVTVWRPSTVSEAIARKLVQQWIEEVCPVELLLAWASRERYEVTATIRVRRGLKAVKAPDRSAKRKWPRKLWSPKFNDTFSVTSADQLFVSSPLCVLTD</sequence>
<name>A0A1G4IDN7_TRYEQ</name>
<dbReference type="Proteomes" id="UP000195570">
    <property type="component" value="Unassembled WGS sequence"/>
</dbReference>
<organism evidence="2 3">
    <name type="scientific">Trypanosoma equiperdum</name>
    <dbReference type="NCBI Taxonomy" id="5694"/>
    <lineage>
        <taxon>Eukaryota</taxon>
        <taxon>Discoba</taxon>
        <taxon>Euglenozoa</taxon>
        <taxon>Kinetoplastea</taxon>
        <taxon>Metakinetoplastina</taxon>
        <taxon>Trypanosomatida</taxon>
        <taxon>Trypanosomatidae</taxon>
        <taxon>Trypanosoma</taxon>
    </lineage>
</organism>
<dbReference type="Gene3D" id="1.10.287.110">
    <property type="entry name" value="DnaJ domain"/>
    <property type="match status" value="1"/>
</dbReference>
<dbReference type="GeneID" id="92375891"/>
<protein>
    <submittedName>
        <fullName evidence="2">Chaperone protein DNAj, putative</fullName>
    </submittedName>
</protein>
<dbReference type="PRINTS" id="PR00625">
    <property type="entry name" value="JDOMAIN"/>
</dbReference>
<dbReference type="CDD" id="cd06257">
    <property type="entry name" value="DnaJ"/>
    <property type="match status" value="1"/>
</dbReference>
<dbReference type="InterPro" id="IPR036869">
    <property type="entry name" value="J_dom_sf"/>
</dbReference>
<dbReference type="PROSITE" id="PS50076">
    <property type="entry name" value="DNAJ_2"/>
    <property type="match status" value="1"/>
</dbReference>
<dbReference type="InterPro" id="IPR052812">
    <property type="entry name" value="Plant_DnaJ_domain"/>
</dbReference>
<dbReference type="SMART" id="SM00271">
    <property type="entry name" value="DnaJ"/>
    <property type="match status" value="1"/>
</dbReference>
<comment type="caution">
    <text evidence="2">The sequence shown here is derived from an EMBL/GenBank/DDBJ whole genome shotgun (WGS) entry which is preliminary data.</text>
</comment>
<dbReference type="VEuPathDB" id="TriTrypDB:TEOVI_000195100"/>
<dbReference type="EMBL" id="CZPT02001421">
    <property type="protein sequence ID" value="SCU70378.1"/>
    <property type="molecule type" value="Genomic_DNA"/>
</dbReference>
<dbReference type="InterPro" id="IPR001623">
    <property type="entry name" value="DnaJ_domain"/>
</dbReference>
<evidence type="ECO:0000313" key="3">
    <source>
        <dbReference type="Proteomes" id="UP000195570"/>
    </source>
</evidence>
<gene>
    <name evidence="2" type="ORF">TEOVI_000195100</name>
</gene>
<dbReference type="SUPFAM" id="SSF46565">
    <property type="entry name" value="Chaperone J-domain"/>
    <property type="match status" value="1"/>
</dbReference>
<dbReference type="RefSeq" id="XP_067081205.1">
    <property type="nucleotide sequence ID" value="XM_067225104.1"/>
</dbReference>
<proteinExistence type="predicted"/>
<dbReference type="PROSITE" id="PS00636">
    <property type="entry name" value="DNAJ_1"/>
    <property type="match status" value="1"/>
</dbReference>
<evidence type="ECO:0000259" key="1">
    <source>
        <dbReference type="PROSITE" id="PS50076"/>
    </source>
</evidence>
<reference evidence="2" key="1">
    <citation type="submission" date="2016-09" db="EMBL/GenBank/DDBJ databases">
        <authorList>
            <person name="Hebert L."/>
            <person name="Moumen B."/>
        </authorList>
    </citation>
    <scope>NUCLEOTIDE SEQUENCE [LARGE SCALE GENOMIC DNA]</scope>
    <source>
        <strain evidence="2">OVI</strain>
    </source>
</reference>
<dbReference type="AlphaFoldDB" id="A0A1G4IDN7"/>
<dbReference type="Pfam" id="PF00226">
    <property type="entry name" value="DnaJ"/>
    <property type="match status" value="1"/>
</dbReference>
<feature type="domain" description="J" evidence="1">
    <location>
        <begin position="15"/>
        <end position="80"/>
    </location>
</feature>
<accession>A0A1G4IDN7</accession>
<dbReference type="PANTHER" id="PTHR44272:SF3">
    <property type="entry name" value="J DOMAIN-CONTAINING PROTEIN"/>
    <property type="match status" value="1"/>
</dbReference>
<dbReference type="InterPro" id="IPR018253">
    <property type="entry name" value="DnaJ_domain_CS"/>
</dbReference>
<dbReference type="PANTHER" id="PTHR44272">
    <property type="entry name" value="DNAJ DOMAIN (PROKARYOTIC HEAT SHOCK PROTEIN)"/>
    <property type="match status" value="1"/>
</dbReference>
<keyword evidence="3" id="KW-1185">Reference proteome</keyword>